<keyword evidence="8" id="KW-1185">Reference proteome</keyword>
<dbReference type="GO" id="GO:0008237">
    <property type="term" value="F:metallopeptidase activity"/>
    <property type="evidence" value="ECO:0007669"/>
    <property type="project" value="UniProtKB-KW"/>
</dbReference>
<proteinExistence type="predicted"/>
<evidence type="ECO:0000313" key="7">
    <source>
        <dbReference type="EMBL" id="SNS06258.1"/>
    </source>
</evidence>
<dbReference type="EMBL" id="FZOK01000002">
    <property type="protein sequence ID" value="SNS06258.1"/>
    <property type="molecule type" value="Genomic_DNA"/>
</dbReference>
<dbReference type="Pfam" id="PF04002">
    <property type="entry name" value="RadC"/>
    <property type="match status" value="1"/>
</dbReference>
<protein>
    <submittedName>
        <fullName evidence="7">DNA repair protein radc</fullName>
    </submittedName>
</protein>
<name>A0A239BFY6_9BACT</name>
<accession>A0A239BFY6</accession>
<dbReference type="InterPro" id="IPR020891">
    <property type="entry name" value="UPF0758_CS"/>
</dbReference>
<dbReference type="CDD" id="cd08071">
    <property type="entry name" value="MPN_DUF2466"/>
    <property type="match status" value="1"/>
</dbReference>
<evidence type="ECO:0000256" key="4">
    <source>
        <dbReference type="ARBA" id="ARBA00022833"/>
    </source>
</evidence>
<evidence type="ECO:0000256" key="2">
    <source>
        <dbReference type="ARBA" id="ARBA00022723"/>
    </source>
</evidence>
<dbReference type="AlphaFoldDB" id="A0A239BFY6"/>
<keyword evidence="1" id="KW-0645">Protease</keyword>
<evidence type="ECO:0000313" key="8">
    <source>
        <dbReference type="Proteomes" id="UP000198480"/>
    </source>
</evidence>
<dbReference type="PROSITE" id="PS50249">
    <property type="entry name" value="MPN"/>
    <property type="match status" value="1"/>
</dbReference>
<dbReference type="GO" id="GO:0006508">
    <property type="term" value="P:proteolysis"/>
    <property type="evidence" value="ECO:0007669"/>
    <property type="project" value="UniProtKB-KW"/>
</dbReference>
<reference evidence="8" key="1">
    <citation type="submission" date="2017-06" db="EMBL/GenBank/DDBJ databases">
        <authorList>
            <person name="Varghese N."/>
            <person name="Submissions S."/>
        </authorList>
    </citation>
    <scope>NUCLEOTIDE SEQUENCE [LARGE SCALE GENOMIC DNA]</scope>
    <source>
        <strain evidence="8">5C</strain>
    </source>
</reference>
<sequence>MTNLIYELQLSYKPKGNGKTLRKIRSSSDAFLLLNTIFDQELIAAREEFVVLYLNRAGKVFGYHKAFQGGVASVVCDPKIILGVALKSLASGMILAHNHPSGNLNPSEADISLTKKIRTACKELDIELMDHLILAPDGVYYSFADEGKI</sequence>
<dbReference type="InterPro" id="IPR001405">
    <property type="entry name" value="UPF0758"/>
</dbReference>
<organism evidence="7 8">
    <name type="scientific">Belliella buryatensis</name>
    <dbReference type="NCBI Taxonomy" id="1500549"/>
    <lineage>
        <taxon>Bacteria</taxon>
        <taxon>Pseudomonadati</taxon>
        <taxon>Bacteroidota</taxon>
        <taxon>Cytophagia</taxon>
        <taxon>Cytophagales</taxon>
        <taxon>Cyclobacteriaceae</taxon>
        <taxon>Belliella</taxon>
    </lineage>
</organism>
<feature type="domain" description="MPN" evidence="6">
    <location>
        <begin position="24"/>
        <end position="149"/>
    </location>
</feature>
<evidence type="ECO:0000256" key="3">
    <source>
        <dbReference type="ARBA" id="ARBA00022801"/>
    </source>
</evidence>
<dbReference type="PANTHER" id="PTHR30471">
    <property type="entry name" value="DNA REPAIR PROTEIN RADC"/>
    <property type="match status" value="1"/>
</dbReference>
<keyword evidence="4" id="KW-0862">Zinc</keyword>
<evidence type="ECO:0000256" key="5">
    <source>
        <dbReference type="ARBA" id="ARBA00023049"/>
    </source>
</evidence>
<dbReference type="PROSITE" id="PS01302">
    <property type="entry name" value="UPF0758"/>
    <property type="match status" value="1"/>
</dbReference>
<dbReference type="InterPro" id="IPR025657">
    <property type="entry name" value="RadC_JAB"/>
</dbReference>
<keyword evidence="5" id="KW-0482">Metalloprotease</keyword>
<gene>
    <name evidence="7" type="ORF">SAMN06295967_102320</name>
</gene>
<dbReference type="Proteomes" id="UP000198480">
    <property type="component" value="Unassembled WGS sequence"/>
</dbReference>
<dbReference type="Gene3D" id="3.40.140.10">
    <property type="entry name" value="Cytidine Deaminase, domain 2"/>
    <property type="match status" value="1"/>
</dbReference>
<dbReference type="OrthoDB" id="9804482at2"/>
<dbReference type="RefSeq" id="WP_089238014.1">
    <property type="nucleotide sequence ID" value="NZ_FZOK01000002.1"/>
</dbReference>
<keyword evidence="3" id="KW-0378">Hydrolase</keyword>
<dbReference type="GO" id="GO:0046872">
    <property type="term" value="F:metal ion binding"/>
    <property type="evidence" value="ECO:0007669"/>
    <property type="project" value="UniProtKB-KW"/>
</dbReference>
<evidence type="ECO:0000256" key="1">
    <source>
        <dbReference type="ARBA" id="ARBA00022670"/>
    </source>
</evidence>
<evidence type="ECO:0000259" key="6">
    <source>
        <dbReference type="PROSITE" id="PS50249"/>
    </source>
</evidence>
<dbReference type="InterPro" id="IPR037518">
    <property type="entry name" value="MPN"/>
</dbReference>
<dbReference type="PANTHER" id="PTHR30471:SF3">
    <property type="entry name" value="UPF0758 PROTEIN YEES-RELATED"/>
    <property type="match status" value="1"/>
</dbReference>
<keyword evidence="2" id="KW-0479">Metal-binding</keyword>